<evidence type="ECO:0000313" key="5">
    <source>
        <dbReference type="Proteomes" id="UP000198670"/>
    </source>
</evidence>
<evidence type="ECO:0000313" key="4">
    <source>
        <dbReference type="EMBL" id="SFI26971.1"/>
    </source>
</evidence>
<dbReference type="EMBL" id="FOQO01000003">
    <property type="protein sequence ID" value="SFI26971.1"/>
    <property type="molecule type" value="Genomic_DNA"/>
</dbReference>
<evidence type="ECO:0000256" key="1">
    <source>
        <dbReference type="ARBA" id="ARBA00006484"/>
    </source>
</evidence>
<dbReference type="GO" id="GO:0016616">
    <property type="term" value="F:oxidoreductase activity, acting on the CH-OH group of donors, NAD or NADP as acceptor"/>
    <property type="evidence" value="ECO:0007669"/>
    <property type="project" value="TreeGrafter"/>
</dbReference>
<dbReference type="PRINTS" id="PR00081">
    <property type="entry name" value="GDHRDH"/>
</dbReference>
<keyword evidence="3" id="KW-1133">Transmembrane helix</keyword>
<dbReference type="OrthoDB" id="9788235at2"/>
<name>A0A1I3GUC8_9SPHI</name>
<dbReference type="SUPFAM" id="SSF51735">
    <property type="entry name" value="NAD(P)-binding Rossmann-fold domains"/>
    <property type="match status" value="1"/>
</dbReference>
<gene>
    <name evidence="4" type="ORF">SAMN05444682_103108</name>
</gene>
<sequence length="259" mass="27959">MGELFSLSGRLIWVLGGAGYLGSAVVTLLSEMGARVLCIDLADRAKAFVVAHELGENVIPISLDATDLDAVSSFVTKEITTNGCPDGFVNLTFASTSKAFEELTPDEFDEVNHGGITAVFHISRLIGQAMVARNQGSIVLCASMYGLVAPYPSVYKKPMNKNPIEYGVGKAAIRHMAKYMAVHWAEQQIRCNVIAPGPFPNPTVQSQHPDFVERIEARVPMRRIGQPLEIAGTVAFLLSDAASYITGQTIVVDGGWTCW</sequence>
<dbReference type="Gene3D" id="3.40.50.720">
    <property type="entry name" value="NAD(P)-binding Rossmann-like Domain"/>
    <property type="match status" value="1"/>
</dbReference>
<dbReference type="STRING" id="1477437.SAMN05444682_103108"/>
<proteinExistence type="inferred from homology"/>
<dbReference type="RefSeq" id="WP_090626245.1">
    <property type="nucleotide sequence ID" value="NZ_FOQO01000003.1"/>
</dbReference>
<keyword evidence="3" id="KW-0812">Transmembrane</keyword>
<organism evidence="4 5">
    <name type="scientific">Parapedobacter indicus</name>
    <dbReference type="NCBI Taxonomy" id="1477437"/>
    <lineage>
        <taxon>Bacteria</taxon>
        <taxon>Pseudomonadati</taxon>
        <taxon>Bacteroidota</taxon>
        <taxon>Sphingobacteriia</taxon>
        <taxon>Sphingobacteriales</taxon>
        <taxon>Sphingobacteriaceae</taxon>
        <taxon>Parapedobacter</taxon>
    </lineage>
</organism>
<dbReference type="PANTHER" id="PTHR42760:SF115">
    <property type="entry name" value="3-OXOACYL-[ACYL-CARRIER-PROTEIN] REDUCTASE FABG"/>
    <property type="match status" value="1"/>
</dbReference>
<accession>A0A1I3GUC8</accession>
<reference evidence="4 5" key="1">
    <citation type="submission" date="2016-10" db="EMBL/GenBank/DDBJ databases">
        <authorList>
            <person name="de Groot N.N."/>
        </authorList>
    </citation>
    <scope>NUCLEOTIDE SEQUENCE [LARGE SCALE GENOMIC DNA]</scope>
    <source>
        <strain evidence="4 5">RK1</strain>
    </source>
</reference>
<comment type="similarity">
    <text evidence="1">Belongs to the short-chain dehydrogenases/reductases (SDR) family.</text>
</comment>
<dbReference type="PANTHER" id="PTHR42760">
    <property type="entry name" value="SHORT-CHAIN DEHYDROGENASES/REDUCTASES FAMILY MEMBER"/>
    <property type="match status" value="1"/>
</dbReference>
<dbReference type="AlphaFoldDB" id="A0A1I3GUC8"/>
<evidence type="ECO:0000256" key="2">
    <source>
        <dbReference type="ARBA" id="ARBA00023002"/>
    </source>
</evidence>
<dbReference type="Pfam" id="PF13561">
    <property type="entry name" value="adh_short_C2"/>
    <property type="match status" value="1"/>
</dbReference>
<keyword evidence="2" id="KW-0560">Oxidoreductase</keyword>
<keyword evidence="5" id="KW-1185">Reference proteome</keyword>
<evidence type="ECO:0000256" key="3">
    <source>
        <dbReference type="SAM" id="Phobius"/>
    </source>
</evidence>
<dbReference type="Proteomes" id="UP000198670">
    <property type="component" value="Unassembled WGS sequence"/>
</dbReference>
<feature type="transmembrane region" description="Helical" evidence="3">
    <location>
        <begin position="12"/>
        <end position="29"/>
    </location>
</feature>
<keyword evidence="3" id="KW-0472">Membrane</keyword>
<dbReference type="InterPro" id="IPR036291">
    <property type="entry name" value="NAD(P)-bd_dom_sf"/>
</dbReference>
<protein>
    <submittedName>
        <fullName evidence="4">NAD(P)-dependent dehydrogenase, short-chain alcohol dehydrogenase family</fullName>
    </submittedName>
</protein>
<dbReference type="InterPro" id="IPR002347">
    <property type="entry name" value="SDR_fam"/>
</dbReference>